<evidence type="ECO:0000313" key="8">
    <source>
        <dbReference type="Proteomes" id="UP000389128"/>
    </source>
</evidence>
<dbReference type="SUPFAM" id="SSF51230">
    <property type="entry name" value="Single hybrid motif"/>
    <property type="match status" value="2"/>
</dbReference>
<proteinExistence type="predicted"/>
<dbReference type="CDD" id="cd06849">
    <property type="entry name" value="lipoyl_domain"/>
    <property type="match status" value="2"/>
</dbReference>
<dbReference type="RefSeq" id="WP_342781943.1">
    <property type="nucleotide sequence ID" value="NZ_SDKK01000001.1"/>
</dbReference>
<evidence type="ECO:0000313" key="7">
    <source>
        <dbReference type="EMBL" id="TYC62306.1"/>
    </source>
</evidence>
<dbReference type="Proteomes" id="UP000389128">
    <property type="component" value="Unassembled WGS sequence"/>
</dbReference>
<comment type="caution">
    <text evidence="7">The sequence shown here is derived from an EMBL/GenBank/DDBJ whole genome shotgun (WGS) entry which is preliminary data.</text>
</comment>
<gene>
    <name evidence="7" type="ORF">ETQ85_00910</name>
</gene>
<dbReference type="GO" id="GO:0006086">
    <property type="term" value="P:pyruvate decarboxylation to acetyl-CoA"/>
    <property type="evidence" value="ECO:0007669"/>
    <property type="project" value="TreeGrafter"/>
</dbReference>
<dbReference type="Pfam" id="PF00364">
    <property type="entry name" value="Biotin_lipoyl"/>
    <property type="match status" value="2"/>
</dbReference>
<dbReference type="FunFam" id="2.40.50.100:FF:000009">
    <property type="entry name" value="Acetyltransferase component of pyruvate dehydrogenase complex"/>
    <property type="match status" value="1"/>
</dbReference>
<dbReference type="PROSITE" id="PS50968">
    <property type="entry name" value="BIOTINYL_LIPOYL"/>
    <property type="match status" value="2"/>
</dbReference>
<dbReference type="AlphaFoldDB" id="A0A6C2D853"/>
<keyword evidence="3 7" id="KW-0808">Transferase</keyword>
<dbReference type="GO" id="GO:0031405">
    <property type="term" value="F:lipoic acid binding"/>
    <property type="evidence" value="ECO:0007669"/>
    <property type="project" value="TreeGrafter"/>
</dbReference>
<dbReference type="PROSITE" id="PS00189">
    <property type="entry name" value="LIPOYL"/>
    <property type="match status" value="1"/>
</dbReference>
<feature type="non-terminal residue" evidence="7">
    <location>
        <position position="162"/>
    </location>
</feature>
<evidence type="ECO:0000256" key="4">
    <source>
        <dbReference type="ARBA" id="ARBA00022823"/>
    </source>
</evidence>
<dbReference type="GO" id="GO:0005737">
    <property type="term" value="C:cytoplasm"/>
    <property type="evidence" value="ECO:0007669"/>
    <property type="project" value="TreeGrafter"/>
</dbReference>
<comment type="subunit">
    <text evidence="2">Forms a 24-polypeptide structural core with octahedral symmetry.</text>
</comment>
<evidence type="ECO:0000256" key="1">
    <source>
        <dbReference type="ARBA" id="ARBA00001938"/>
    </source>
</evidence>
<protein>
    <submittedName>
        <fullName evidence="7">Dihydrolipoamide acetyltransferase</fullName>
    </submittedName>
</protein>
<keyword evidence="5" id="KW-0012">Acyltransferase</keyword>
<accession>A0A6C2D853</accession>
<name>A0A6C2D853_9RHOO</name>
<dbReference type="InterPro" id="IPR000089">
    <property type="entry name" value="Biotin_lipoyl"/>
</dbReference>
<evidence type="ECO:0000259" key="6">
    <source>
        <dbReference type="PROSITE" id="PS50968"/>
    </source>
</evidence>
<comment type="cofactor">
    <cofactor evidence="1">
        <name>(R)-lipoate</name>
        <dbReference type="ChEBI" id="CHEBI:83088"/>
    </cofactor>
</comment>
<evidence type="ECO:0000256" key="2">
    <source>
        <dbReference type="ARBA" id="ARBA00011484"/>
    </source>
</evidence>
<reference evidence="7 8" key="1">
    <citation type="submission" date="2019-01" db="EMBL/GenBank/DDBJ databases">
        <title>Zoogloea oleivorans genome sequencing and assembly.</title>
        <authorList>
            <person name="Tancsics A."/>
            <person name="Farkas M."/>
            <person name="Kriszt B."/>
            <person name="Maroti G."/>
            <person name="Horvath B."/>
        </authorList>
    </citation>
    <scope>NUCLEOTIDE SEQUENCE [LARGE SCALE GENOMIC DNA]</scope>
    <source>
        <strain evidence="7 8">Buc</strain>
    </source>
</reference>
<dbReference type="Gene3D" id="2.40.50.100">
    <property type="match status" value="2"/>
</dbReference>
<evidence type="ECO:0000256" key="5">
    <source>
        <dbReference type="ARBA" id="ARBA00023315"/>
    </source>
</evidence>
<dbReference type="PANTHER" id="PTHR43178">
    <property type="entry name" value="DIHYDROLIPOAMIDE ACETYLTRANSFERASE COMPONENT OF PYRUVATE DEHYDROGENASE COMPLEX"/>
    <property type="match status" value="1"/>
</dbReference>
<keyword evidence="8" id="KW-1185">Reference proteome</keyword>
<feature type="domain" description="Lipoyl-binding" evidence="6">
    <location>
        <begin position="4"/>
        <end position="78"/>
    </location>
</feature>
<sequence length="162" mass="16212">MSQLIEVKVPDIGDFSDVPVIELFVKVGDTIKVDDAIATLESDKATMDVPSSHAGVVKEVLVNLGDKVSQGSLMIRVEAAGEAAAAPAPAAAASAPVAATPAAAAPAAAPAAGGGVVEVKVPDIGDFDAVPIIELFVKVGDNIKAEDAIATLESDKATMDVP</sequence>
<keyword evidence="4" id="KW-0450">Lipoyl</keyword>
<evidence type="ECO:0000256" key="3">
    <source>
        <dbReference type="ARBA" id="ARBA00022679"/>
    </source>
</evidence>
<dbReference type="PANTHER" id="PTHR43178:SF2">
    <property type="entry name" value="DIHYDROLIPOYLLYSINE-RESIDUE ACETYLTRANSFERASE COMPONENT OF PYRUVATE DEHYDROGENASE COMPLEX"/>
    <property type="match status" value="1"/>
</dbReference>
<dbReference type="InterPro" id="IPR050743">
    <property type="entry name" value="2-oxoacid_DH_E2_comp"/>
</dbReference>
<dbReference type="InterPro" id="IPR003016">
    <property type="entry name" value="2-oxoA_DH_lipoyl-BS"/>
</dbReference>
<dbReference type="EMBL" id="SDKK01000001">
    <property type="protein sequence ID" value="TYC62306.1"/>
    <property type="molecule type" value="Genomic_DNA"/>
</dbReference>
<dbReference type="GO" id="GO:0016407">
    <property type="term" value="F:acetyltransferase activity"/>
    <property type="evidence" value="ECO:0007669"/>
    <property type="project" value="TreeGrafter"/>
</dbReference>
<dbReference type="InterPro" id="IPR011053">
    <property type="entry name" value="Single_hybrid_motif"/>
</dbReference>
<feature type="domain" description="Lipoyl-binding" evidence="6">
    <location>
        <begin position="116"/>
        <end position="162"/>
    </location>
</feature>
<organism evidence="7 8">
    <name type="scientific">Zoogloea oleivorans</name>
    <dbReference type="NCBI Taxonomy" id="1552750"/>
    <lineage>
        <taxon>Bacteria</taxon>
        <taxon>Pseudomonadati</taxon>
        <taxon>Pseudomonadota</taxon>
        <taxon>Betaproteobacteria</taxon>
        <taxon>Rhodocyclales</taxon>
        <taxon>Zoogloeaceae</taxon>
        <taxon>Zoogloea</taxon>
    </lineage>
</organism>